<comment type="caution">
    <text evidence="1">The sequence shown here is derived from an EMBL/GenBank/DDBJ whole genome shotgun (WGS) entry which is preliminary data.</text>
</comment>
<accession>A0ABS9K9R4</accession>
<gene>
    <name evidence="1" type="ORF">L6773_03250</name>
</gene>
<evidence type="ECO:0000313" key="1">
    <source>
        <dbReference type="EMBL" id="MCG2587570.1"/>
    </source>
</evidence>
<keyword evidence="2" id="KW-1185">Reference proteome</keyword>
<name>A0ABS9K9R4_9BACT</name>
<sequence length="389" mass="44865">MTNRNPYREELFQWIWQEIEFDCSNLKTISGKPLKIIDTGSRNVGAGPDFLGAHVRIGHRDWYGSVEIHKKAVEWNQHEHHKDTEFNSVILHVIYSADTSTGVRTEDGHEPFTLELKPYLTKKIHQLLDQKQRSGIACSGNVSFINQEAFEKQVEVAHREYLEYKVEELLAFYDPSLPISNAWQQSIITGVYQALGIPSNKSSMKNLAQELFGESLQTEDFADFSAQIEQFAFNSERDFQWKQHGMRPASRPKPRVKQAAAIHFAIQKVPFQIFFKNSPGKTWRELMVHIYPAVRPGKSRLSLIKQIVYLPGIYLLGDLLHSTRLKQTAFDAWTSSTQYVPPEMKTPFKKAGFSINSSTKKIGLAHQYKRYCREKNCHRCEVFKKAIRS</sequence>
<dbReference type="Pfam" id="PF11013">
    <property type="entry name" value="DUF2851"/>
    <property type="match status" value="1"/>
</dbReference>
<protein>
    <submittedName>
        <fullName evidence="1">DUF2851 family protein</fullName>
    </submittedName>
</protein>
<dbReference type="EMBL" id="JAKLWS010000002">
    <property type="protein sequence ID" value="MCG2587570.1"/>
    <property type="molecule type" value="Genomic_DNA"/>
</dbReference>
<dbReference type="RefSeq" id="WP_237852414.1">
    <property type="nucleotide sequence ID" value="NZ_JAKLWS010000002.1"/>
</dbReference>
<evidence type="ECO:0000313" key="2">
    <source>
        <dbReference type="Proteomes" id="UP001165366"/>
    </source>
</evidence>
<reference evidence="1" key="2">
    <citation type="submission" date="2024-05" db="EMBL/GenBank/DDBJ databases">
        <title>Rhodohalobacter halophilus gen. nov., sp. nov., a moderately halophilic member of the family Balneolaceae.</title>
        <authorList>
            <person name="Xia J."/>
        </authorList>
    </citation>
    <scope>NUCLEOTIDE SEQUENCE</scope>
    <source>
        <strain evidence="1">WB101</strain>
    </source>
</reference>
<organism evidence="1 2">
    <name type="scientific">Rhodohalobacter sulfatireducens</name>
    <dbReference type="NCBI Taxonomy" id="2911366"/>
    <lineage>
        <taxon>Bacteria</taxon>
        <taxon>Pseudomonadati</taxon>
        <taxon>Balneolota</taxon>
        <taxon>Balneolia</taxon>
        <taxon>Balneolales</taxon>
        <taxon>Balneolaceae</taxon>
        <taxon>Rhodohalobacter</taxon>
    </lineage>
</organism>
<dbReference type="InterPro" id="IPR021272">
    <property type="entry name" value="DUF2851"/>
</dbReference>
<dbReference type="Proteomes" id="UP001165366">
    <property type="component" value="Unassembled WGS sequence"/>
</dbReference>
<reference evidence="1" key="1">
    <citation type="submission" date="2022-01" db="EMBL/GenBank/DDBJ databases">
        <authorList>
            <person name="Wang Y."/>
        </authorList>
    </citation>
    <scope>NUCLEOTIDE SEQUENCE</scope>
    <source>
        <strain evidence="1">WB101</strain>
    </source>
</reference>
<proteinExistence type="predicted"/>